<keyword evidence="4 8" id="KW-0479">Metal-binding</keyword>
<dbReference type="Proteomes" id="UP000075883">
    <property type="component" value="Unassembled WGS sequence"/>
</dbReference>
<dbReference type="SUPFAM" id="SSF48264">
    <property type="entry name" value="Cytochrome P450"/>
    <property type="match status" value="1"/>
</dbReference>
<keyword evidence="6 8" id="KW-0408">Iron</keyword>
<dbReference type="STRING" id="139723.A0A182MKU9"/>
<reference evidence="10" key="2">
    <citation type="submission" date="2020-05" db="UniProtKB">
        <authorList>
            <consortium name="EnsemblMetazoa"/>
        </authorList>
    </citation>
    <scope>IDENTIFICATION</scope>
    <source>
        <strain evidence="10">A-37</strain>
    </source>
</reference>
<evidence type="ECO:0000256" key="6">
    <source>
        <dbReference type="ARBA" id="ARBA00023004"/>
    </source>
</evidence>
<evidence type="ECO:0000256" key="2">
    <source>
        <dbReference type="ARBA" id="ARBA00010617"/>
    </source>
</evidence>
<evidence type="ECO:0000256" key="5">
    <source>
        <dbReference type="ARBA" id="ARBA00023002"/>
    </source>
</evidence>
<dbReference type="PANTHER" id="PTHR24300:SF376">
    <property type="entry name" value="CYTOCHROME P450 15A1"/>
    <property type="match status" value="1"/>
</dbReference>
<organism evidence="10 11">
    <name type="scientific">Anopheles culicifacies</name>
    <dbReference type="NCBI Taxonomy" id="139723"/>
    <lineage>
        <taxon>Eukaryota</taxon>
        <taxon>Metazoa</taxon>
        <taxon>Ecdysozoa</taxon>
        <taxon>Arthropoda</taxon>
        <taxon>Hexapoda</taxon>
        <taxon>Insecta</taxon>
        <taxon>Pterygota</taxon>
        <taxon>Neoptera</taxon>
        <taxon>Endopterygota</taxon>
        <taxon>Diptera</taxon>
        <taxon>Nematocera</taxon>
        <taxon>Culicoidea</taxon>
        <taxon>Culicidae</taxon>
        <taxon>Anophelinae</taxon>
        <taxon>Anopheles</taxon>
        <taxon>culicifacies species complex</taxon>
    </lineage>
</organism>
<evidence type="ECO:0000256" key="1">
    <source>
        <dbReference type="ARBA" id="ARBA00001971"/>
    </source>
</evidence>
<dbReference type="InterPro" id="IPR001128">
    <property type="entry name" value="Cyt_P450"/>
</dbReference>
<evidence type="ECO:0000313" key="11">
    <source>
        <dbReference type="Proteomes" id="UP000075883"/>
    </source>
</evidence>
<comment type="similarity">
    <text evidence="2 9">Belongs to the cytochrome P450 family.</text>
</comment>
<keyword evidence="11" id="KW-1185">Reference proteome</keyword>
<dbReference type="InterPro" id="IPR002401">
    <property type="entry name" value="Cyt_P450_E_grp-I"/>
</dbReference>
<dbReference type="PROSITE" id="PS00086">
    <property type="entry name" value="CYTOCHROME_P450"/>
    <property type="match status" value="1"/>
</dbReference>
<dbReference type="Gene3D" id="1.10.630.10">
    <property type="entry name" value="Cytochrome P450"/>
    <property type="match status" value="1"/>
</dbReference>
<dbReference type="PANTHER" id="PTHR24300">
    <property type="entry name" value="CYTOCHROME P450 508A4-RELATED"/>
    <property type="match status" value="1"/>
</dbReference>
<proteinExistence type="inferred from homology"/>
<dbReference type="InterPro" id="IPR036396">
    <property type="entry name" value="Cyt_P450_sf"/>
</dbReference>
<dbReference type="GO" id="GO:0006082">
    <property type="term" value="P:organic acid metabolic process"/>
    <property type="evidence" value="ECO:0007669"/>
    <property type="project" value="TreeGrafter"/>
</dbReference>
<keyword evidence="7 9" id="KW-0503">Monooxygenase</keyword>
<evidence type="ECO:0000313" key="10">
    <source>
        <dbReference type="EnsemblMetazoa" id="ACUA020738-PA"/>
    </source>
</evidence>
<evidence type="ECO:0000256" key="9">
    <source>
        <dbReference type="RuleBase" id="RU000461"/>
    </source>
</evidence>
<dbReference type="VEuPathDB" id="VectorBase:ACUA020738"/>
<dbReference type="GO" id="GO:0016712">
    <property type="term" value="F:oxidoreductase activity, acting on paired donors, with incorporation or reduction of molecular oxygen, reduced flavin or flavoprotein as one donor, and incorporation of one atom of oxygen"/>
    <property type="evidence" value="ECO:0007669"/>
    <property type="project" value="TreeGrafter"/>
</dbReference>
<dbReference type="GO" id="GO:0020037">
    <property type="term" value="F:heme binding"/>
    <property type="evidence" value="ECO:0007669"/>
    <property type="project" value="InterPro"/>
</dbReference>
<sequence length="246" mass="28228">MRSNRFTGPDETGYYSCEMPTITELSTVTSPGYDDQLVLGLVDFLLPSTSGISVQLSMLVERLLLNPGVLRRMQQEIDDVVDRDRLPTLNDRINLPYTEATLRESLRIDTLIPSGIVHRVQQNMKYEQYNIQENTLVLFDLNSINNQTDVWEDPYTFRPDRYLDGTGNLVLSKDRSLSFGVGKRECPAQTYTRNTMFLIVATLVQRFDICPRVPNYLPDISKRSTGLVHGPDDFWVRFVPRQNNSI</sequence>
<dbReference type="GO" id="GO:0005506">
    <property type="term" value="F:iron ion binding"/>
    <property type="evidence" value="ECO:0007669"/>
    <property type="project" value="InterPro"/>
</dbReference>
<dbReference type="EMBL" id="AXCM01000475">
    <property type="status" value="NOT_ANNOTATED_CDS"/>
    <property type="molecule type" value="Genomic_DNA"/>
</dbReference>
<dbReference type="PRINTS" id="PR00463">
    <property type="entry name" value="EP450I"/>
</dbReference>
<dbReference type="AlphaFoldDB" id="A0A182MKU9"/>
<evidence type="ECO:0000256" key="8">
    <source>
        <dbReference type="PIRSR" id="PIRSR602401-1"/>
    </source>
</evidence>
<dbReference type="InterPro" id="IPR050182">
    <property type="entry name" value="Cytochrome_P450_fam2"/>
</dbReference>
<dbReference type="InterPro" id="IPR017972">
    <property type="entry name" value="Cyt_P450_CS"/>
</dbReference>
<comment type="cofactor">
    <cofactor evidence="1 8">
        <name>heme</name>
        <dbReference type="ChEBI" id="CHEBI:30413"/>
    </cofactor>
</comment>
<feature type="binding site" description="axial binding residue" evidence="8">
    <location>
        <position position="186"/>
    </location>
    <ligand>
        <name>heme</name>
        <dbReference type="ChEBI" id="CHEBI:30413"/>
    </ligand>
    <ligandPart>
        <name>Fe</name>
        <dbReference type="ChEBI" id="CHEBI:18248"/>
    </ligandPart>
</feature>
<accession>A0A182MKU9</accession>
<protein>
    <submittedName>
        <fullName evidence="10">Uncharacterized protein</fullName>
    </submittedName>
</protein>
<evidence type="ECO:0000256" key="7">
    <source>
        <dbReference type="ARBA" id="ARBA00023033"/>
    </source>
</evidence>
<keyword evidence="3 8" id="KW-0349">Heme</keyword>
<dbReference type="GO" id="GO:0008395">
    <property type="term" value="F:steroid hydroxylase activity"/>
    <property type="evidence" value="ECO:0007669"/>
    <property type="project" value="TreeGrafter"/>
</dbReference>
<evidence type="ECO:0000256" key="3">
    <source>
        <dbReference type="ARBA" id="ARBA00022617"/>
    </source>
</evidence>
<dbReference type="EnsemblMetazoa" id="ACUA020738-RA">
    <property type="protein sequence ID" value="ACUA020738-PA"/>
    <property type="gene ID" value="ACUA020738"/>
</dbReference>
<reference evidence="11" key="1">
    <citation type="submission" date="2013-09" db="EMBL/GenBank/DDBJ databases">
        <title>The Genome Sequence of Anopheles culicifacies species A.</title>
        <authorList>
            <consortium name="The Broad Institute Genomics Platform"/>
            <person name="Neafsey D.E."/>
            <person name="Besansky N."/>
            <person name="Howell P."/>
            <person name="Walton C."/>
            <person name="Young S.K."/>
            <person name="Zeng Q."/>
            <person name="Gargeya S."/>
            <person name="Fitzgerald M."/>
            <person name="Haas B."/>
            <person name="Abouelleil A."/>
            <person name="Allen A.W."/>
            <person name="Alvarado L."/>
            <person name="Arachchi H.M."/>
            <person name="Berlin A.M."/>
            <person name="Chapman S.B."/>
            <person name="Gainer-Dewar J."/>
            <person name="Goldberg J."/>
            <person name="Griggs A."/>
            <person name="Gujja S."/>
            <person name="Hansen M."/>
            <person name="Howarth C."/>
            <person name="Imamovic A."/>
            <person name="Ireland A."/>
            <person name="Larimer J."/>
            <person name="McCowan C."/>
            <person name="Murphy C."/>
            <person name="Pearson M."/>
            <person name="Poon T.W."/>
            <person name="Priest M."/>
            <person name="Roberts A."/>
            <person name="Saif S."/>
            <person name="Shea T."/>
            <person name="Sisk P."/>
            <person name="Sykes S."/>
            <person name="Wortman J."/>
            <person name="Nusbaum C."/>
            <person name="Birren B."/>
        </authorList>
    </citation>
    <scope>NUCLEOTIDE SEQUENCE [LARGE SCALE GENOMIC DNA]</scope>
    <source>
        <strain evidence="11">A-37</strain>
    </source>
</reference>
<evidence type="ECO:0000256" key="4">
    <source>
        <dbReference type="ARBA" id="ARBA00022723"/>
    </source>
</evidence>
<dbReference type="PRINTS" id="PR00385">
    <property type="entry name" value="P450"/>
</dbReference>
<name>A0A182MKU9_9DIPT</name>
<dbReference type="GO" id="GO:0006805">
    <property type="term" value="P:xenobiotic metabolic process"/>
    <property type="evidence" value="ECO:0007669"/>
    <property type="project" value="TreeGrafter"/>
</dbReference>
<dbReference type="GO" id="GO:0005737">
    <property type="term" value="C:cytoplasm"/>
    <property type="evidence" value="ECO:0007669"/>
    <property type="project" value="TreeGrafter"/>
</dbReference>
<keyword evidence="5 9" id="KW-0560">Oxidoreductase</keyword>
<dbReference type="Pfam" id="PF00067">
    <property type="entry name" value="p450"/>
    <property type="match status" value="1"/>
</dbReference>